<reference evidence="5 6" key="1">
    <citation type="submission" date="2019-09" db="EMBL/GenBank/DDBJ databases">
        <title>Parvibaculum sedimenti sp. nov., isolated from sediment.</title>
        <authorList>
            <person name="Wang Y."/>
        </authorList>
    </citation>
    <scope>NUCLEOTIDE SEQUENCE [LARGE SCALE GENOMIC DNA]</scope>
    <source>
        <strain evidence="5 6">HXT-9</strain>
    </source>
</reference>
<accession>A0A6N6VHY6</accession>
<dbReference type="PROSITE" id="PS01031">
    <property type="entry name" value="SHSP"/>
    <property type="match status" value="1"/>
</dbReference>
<evidence type="ECO:0000313" key="6">
    <source>
        <dbReference type="Proteomes" id="UP000468901"/>
    </source>
</evidence>
<dbReference type="InterPro" id="IPR037913">
    <property type="entry name" value="ACD_IbpA/B"/>
</dbReference>
<evidence type="ECO:0000256" key="3">
    <source>
        <dbReference type="RuleBase" id="RU003616"/>
    </source>
</evidence>
<evidence type="ECO:0000256" key="2">
    <source>
        <dbReference type="PROSITE-ProRule" id="PRU00285"/>
    </source>
</evidence>
<dbReference type="RefSeq" id="WP_152215483.1">
    <property type="nucleotide sequence ID" value="NZ_WESC01000005.1"/>
</dbReference>
<evidence type="ECO:0000259" key="4">
    <source>
        <dbReference type="PROSITE" id="PS01031"/>
    </source>
</evidence>
<organism evidence="5 6">
    <name type="scientific">Parvibaculum sedimenti</name>
    <dbReference type="NCBI Taxonomy" id="2608632"/>
    <lineage>
        <taxon>Bacteria</taxon>
        <taxon>Pseudomonadati</taxon>
        <taxon>Pseudomonadota</taxon>
        <taxon>Alphaproteobacteria</taxon>
        <taxon>Hyphomicrobiales</taxon>
        <taxon>Parvibaculaceae</taxon>
        <taxon>Parvibaculum</taxon>
    </lineage>
</organism>
<protein>
    <submittedName>
        <fullName evidence="5">Hsp20 family protein</fullName>
    </submittedName>
</protein>
<evidence type="ECO:0000313" key="5">
    <source>
        <dbReference type="EMBL" id="KAB7740706.1"/>
    </source>
</evidence>
<dbReference type="SUPFAM" id="SSF49764">
    <property type="entry name" value="HSP20-like chaperones"/>
    <property type="match status" value="1"/>
</dbReference>
<dbReference type="EMBL" id="WESC01000005">
    <property type="protein sequence ID" value="KAB7740706.1"/>
    <property type="molecule type" value="Genomic_DNA"/>
</dbReference>
<dbReference type="Pfam" id="PF00011">
    <property type="entry name" value="HSP20"/>
    <property type="match status" value="1"/>
</dbReference>
<dbReference type="Gene3D" id="2.60.40.790">
    <property type="match status" value="1"/>
</dbReference>
<dbReference type="CDD" id="cd06470">
    <property type="entry name" value="ACD_IbpA-B_like"/>
    <property type="match status" value="1"/>
</dbReference>
<name>A0A6N6VHY6_9HYPH</name>
<evidence type="ECO:0000256" key="1">
    <source>
        <dbReference type="ARBA" id="ARBA00023016"/>
    </source>
</evidence>
<dbReference type="PANTHER" id="PTHR47062:SF1">
    <property type="entry name" value="SMALL HEAT SHOCK PROTEIN IBPA"/>
    <property type="match status" value="1"/>
</dbReference>
<dbReference type="Proteomes" id="UP000468901">
    <property type="component" value="Unassembled WGS sequence"/>
</dbReference>
<proteinExistence type="inferred from homology"/>
<keyword evidence="1" id="KW-0346">Stress response</keyword>
<dbReference type="InterPro" id="IPR002068">
    <property type="entry name" value="A-crystallin/Hsp20_dom"/>
</dbReference>
<gene>
    <name evidence="5" type="ORF">F2P47_06555</name>
</gene>
<sequence length="154" mass="17253">MRAFDFSPLYRSTVGFDQLQSLLDSVTRDASQPTYPPYNIERLGESDYRITMAVAGFAEKDLSIEVKQNVLTISGKRTEPEAANYLYQGIAGRSFERRFQLADHVEVKGAHLENGLLHVDLVRQIPEQMKPRQIEISAVAPTQKTIEGNLAAAE</sequence>
<keyword evidence="6" id="KW-1185">Reference proteome</keyword>
<dbReference type="AlphaFoldDB" id="A0A6N6VHY6"/>
<comment type="similarity">
    <text evidence="2 3">Belongs to the small heat shock protein (HSP20) family.</text>
</comment>
<dbReference type="PANTHER" id="PTHR47062">
    <property type="match status" value="1"/>
</dbReference>
<comment type="caution">
    <text evidence="5">The sequence shown here is derived from an EMBL/GenBank/DDBJ whole genome shotgun (WGS) entry which is preliminary data.</text>
</comment>
<dbReference type="InterPro" id="IPR008978">
    <property type="entry name" value="HSP20-like_chaperone"/>
</dbReference>
<feature type="domain" description="SHSP" evidence="4">
    <location>
        <begin position="29"/>
        <end position="139"/>
    </location>
</feature>